<dbReference type="CDD" id="cd00751">
    <property type="entry name" value="thiolase"/>
    <property type="match status" value="1"/>
</dbReference>
<dbReference type="PANTHER" id="PTHR43365:SF1">
    <property type="entry name" value="ACETYL-COA C-ACYLTRANSFERASE"/>
    <property type="match status" value="1"/>
</dbReference>
<dbReference type="OrthoDB" id="9764638at2"/>
<evidence type="ECO:0000256" key="2">
    <source>
        <dbReference type="ARBA" id="ARBA00022679"/>
    </source>
</evidence>
<evidence type="ECO:0000256" key="4">
    <source>
        <dbReference type="PIRSR" id="PIRSR000429-1"/>
    </source>
</evidence>
<protein>
    <submittedName>
        <fullName evidence="8">Acetyl-CoA C-acetyltransferase</fullName>
        <ecNumber evidence="8">2.3.1.9</ecNumber>
    </submittedName>
</protein>
<evidence type="ECO:0000259" key="7">
    <source>
        <dbReference type="Pfam" id="PF02803"/>
    </source>
</evidence>
<name>A0A6I6FNV8_9ACTN</name>
<gene>
    <name evidence="8" type="ORF">EIZ62_25040</name>
</gene>
<evidence type="ECO:0000256" key="5">
    <source>
        <dbReference type="RuleBase" id="RU003557"/>
    </source>
</evidence>
<dbReference type="Pfam" id="PF00108">
    <property type="entry name" value="Thiolase_N"/>
    <property type="match status" value="1"/>
</dbReference>
<proteinExistence type="inferred from homology"/>
<dbReference type="Proteomes" id="UP000422572">
    <property type="component" value="Chromosome"/>
</dbReference>
<feature type="domain" description="Thiolase C-terminal" evidence="7">
    <location>
        <begin position="263"/>
        <end position="384"/>
    </location>
</feature>
<evidence type="ECO:0000256" key="3">
    <source>
        <dbReference type="ARBA" id="ARBA00023315"/>
    </source>
</evidence>
<dbReference type="InterPro" id="IPR020616">
    <property type="entry name" value="Thiolase_N"/>
</dbReference>
<feature type="active site" description="Acyl-thioester intermediate" evidence="4">
    <location>
        <position position="89"/>
    </location>
</feature>
<dbReference type="InterPro" id="IPR016039">
    <property type="entry name" value="Thiolase-like"/>
</dbReference>
<sequence length="385" mass="39921">MGEAYIVEAVRTPVGRRGGGLGAVHPADLGAHVLKALVARSGVDPAAVDDVVFGCLDTVGPQAGDIARTAWLAAGLPEEVPGVTVDRQCGSSQQAVHFAAQAVMSGTQDLVVAGGTQNMTMVPIAYASRQAAVPLGLTEGPFAGSEGWRARYGDAPVNQFAGAETIARQWGITRSAQEEYALTSHRRAIRALDDGRFARETVAYGSVTADEGPRRDTTPARMAALKPVLEGGTVTAACSSQVSDGAAALLLASERAVTTHGLTPRARVHHLSVRGEDPIRMLTAPIPATDHALKKAGMAIDDIDLVEINEAFAPVVLAWLAETGADPARVNVNGGAIALGHPLGATGARLMTTLLHELERTGGRFGLQTMCEGGGQANVTIIERL</sequence>
<accession>A0A6I6FNV8</accession>
<dbReference type="AlphaFoldDB" id="A0A6I6FNV8"/>
<dbReference type="EMBL" id="CP034279">
    <property type="protein sequence ID" value="QGV81145.1"/>
    <property type="molecule type" value="Genomic_DNA"/>
</dbReference>
<comment type="similarity">
    <text evidence="1 5">Belongs to the thiolase-like superfamily. Thiolase family.</text>
</comment>
<dbReference type="Pfam" id="PF02803">
    <property type="entry name" value="Thiolase_C"/>
    <property type="match status" value="1"/>
</dbReference>
<evidence type="ECO:0000313" key="8">
    <source>
        <dbReference type="EMBL" id="QGV81145.1"/>
    </source>
</evidence>
<dbReference type="NCBIfam" id="TIGR01930">
    <property type="entry name" value="AcCoA-C-Actrans"/>
    <property type="match status" value="1"/>
</dbReference>
<evidence type="ECO:0000256" key="1">
    <source>
        <dbReference type="ARBA" id="ARBA00010982"/>
    </source>
</evidence>
<evidence type="ECO:0000313" key="9">
    <source>
        <dbReference type="Proteomes" id="UP000422572"/>
    </source>
</evidence>
<dbReference type="InterPro" id="IPR020617">
    <property type="entry name" value="Thiolase_C"/>
</dbReference>
<organism evidence="8 9">
    <name type="scientific">Streptomyces ficellus</name>
    <dbReference type="NCBI Taxonomy" id="1977088"/>
    <lineage>
        <taxon>Bacteria</taxon>
        <taxon>Bacillati</taxon>
        <taxon>Actinomycetota</taxon>
        <taxon>Actinomycetes</taxon>
        <taxon>Kitasatosporales</taxon>
        <taxon>Streptomycetaceae</taxon>
        <taxon>Streptomyces</taxon>
    </lineage>
</organism>
<dbReference type="EC" id="2.3.1.9" evidence="8"/>
<feature type="active site" description="Proton acceptor" evidence="4">
    <location>
        <position position="371"/>
    </location>
</feature>
<dbReference type="PIRSF" id="PIRSF000429">
    <property type="entry name" value="Ac-CoA_Ac_transf"/>
    <property type="match status" value="1"/>
</dbReference>
<dbReference type="Gene3D" id="3.40.47.10">
    <property type="match status" value="2"/>
</dbReference>
<dbReference type="PANTHER" id="PTHR43365">
    <property type="entry name" value="BLR7806 PROTEIN"/>
    <property type="match status" value="1"/>
</dbReference>
<dbReference type="InterPro" id="IPR020613">
    <property type="entry name" value="Thiolase_CS"/>
</dbReference>
<dbReference type="InterPro" id="IPR002155">
    <property type="entry name" value="Thiolase"/>
</dbReference>
<keyword evidence="9" id="KW-1185">Reference proteome</keyword>
<keyword evidence="2 5" id="KW-0808">Transferase</keyword>
<keyword evidence="3 5" id="KW-0012">Acyltransferase</keyword>
<reference evidence="8 9" key="1">
    <citation type="submission" date="2018-12" db="EMBL/GenBank/DDBJ databases">
        <title>Complete genome sequence of Streptomyces ficellus NRRL8067, the producer of ficellomycin, feldamycin and nojirimycin.</title>
        <authorList>
            <person name="Zhang H."/>
            <person name="Yue R."/>
            <person name="Liu Y."/>
            <person name="Li M."/>
            <person name="Mu H."/>
            <person name="Zhang J."/>
        </authorList>
    </citation>
    <scope>NUCLEOTIDE SEQUENCE [LARGE SCALE GENOMIC DNA]</scope>
    <source>
        <strain evidence="8 9">NRRL 8067</strain>
    </source>
</reference>
<dbReference type="RefSeq" id="WP_156694902.1">
    <property type="nucleotide sequence ID" value="NZ_CP034279.1"/>
</dbReference>
<feature type="domain" description="Thiolase N-terminal" evidence="6">
    <location>
        <begin position="5"/>
        <end position="254"/>
    </location>
</feature>
<dbReference type="SUPFAM" id="SSF53901">
    <property type="entry name" value="Thiolase-like"/>
    <property type="match status" value="2"/>
</dbReference>
<evidence type="ECO:0000259" key="6">
    <source>
        <dbReference type="Pfam" id="PF00108"/>
    </source>
</evidence>
<feature type="active site" description="Proton acceptor" evidence="4">
    <location>
        <position position="341"/>
    </location>
</feature>
<dbReference type="NCBIfam" id="NF005865">
    <property type="entry name" value="PRK07801.1"/>
    <property type="match status" value="1"/>
</dbReference>
<dbReference type="PROSITE" id="PS00737">
    <property type="entry name" value="THIOLASE_2"/>
    <property type="match status" value="1"/>
</dbReference>
<dbReference type="GO" id="GO:0003985">
    <property type="term" value="F:acetyl-CoA C-acetyltransferase activity"/>
    <property type="evidence" value="ECO:0007669"/>
    <property type="project" value="UniProtKB-EC"/>
</dbReference>
<dbReference type="KEGG" id="sfic:EIZ62_25040"/>